<protein>
    <submittedName>
        <fullName evidence="1">Uncharacterized protein</fullName>
    </submittedName>
</protein>
<name>A0A382VZN1_9ZZZZ</name>
<organism evidence="1">
    <name type="scientific">marine metagenome</name>
    <dbReference type="NCBI Taxonomy" id="408172"/>
    <lineage>
        <taxon>unclassified sequences</taxon>
        <taxon>metagenomes</taxon>
        <taxon>ecological metagenomes</taxon>
    </lineage>
</organism>
<evidence type="ECO:0000313" key="1">
    <source>
        <dbReference type="EMBL" id="SVD51850.1"/>
    </source>
</evidence>
<accession>A0A382VZN1</accession>
<dbReference type="EMBL" id="UINC01155791">
    <property type="protein sequence ID" value="SVD51850.1"/>
    <property type="molecule type" value="Genomic_DNA"/>
</dbReference>
<dbReference type="AlphaFoldDB" id="A0A382VZN1"/>
<proteinExistence type="predicted"/>
<reference evidence="1" key="1">
    <citation type="submission" date="2018-05" db="EMBL/GenBank/DDBJ databases">
        <authorList>
            <person name="Lanie J.A."/>
            <person name="Ng W.-L."/>
            <person name="Kazmierczak K.M."/>
            <person name="Andrzejewski T.M."/>
            <person name="Davidsen T.M."/>
            <person name="Wayne K.J."/>
            <person name="Tettelin H."/>
            <person name="Glass J.I."/>
            <person name="Rusch D."/>
            <person name="Podicherti R."/>
            <person name="Tsui H.-C.T."/>
            <person name="Winkler M.E."/>
        </authorList>
    </citation>
    <scope>NUCLEOTIDE SEQUENCE</scope>
</reference>
<gene>
    <name evidence="1" type="ORF">METZ01_LOCUS404704</name>
</gene>
<sequence length="28" mass="3407">MLLIILEMLEEAHYLLQDRVFHHMGKIL</sequence>